<keyword evidence="1" id="KW-0472">Membrane</keyword>
<keyword evidence="1" id="KW-1133">Transmembrane helix</keyword>
<feature type="transmembrane region" description="Helical" evidence="1">
    <location>
        <begin position="16"/>
        <end position="37"/>
    </location>
</feature>
<organism evidence="2 3">
    <name type="scientific">Burkholderia ubonensis</name>
    <dbReference type="NCBI Taxonomy" id="101571"/>
    <lineage>
        <taxon>Bacteria</taxon>
        <taxon>Pseudomonadati</taxon>
        <taxon>Pseudomonadota</taxon>
        <taxon>Betaproteobacteria</taxon>
        <taxon>Burkholderiales</taxon>
        <taxon>Burkholderiaceae</taxon>
        <taxon>Burkholderia</taxon>
        <taxon>Burkholderia cepacia complex</taxon>
    </lineage>
</organism>
<accession>A0A1B4LMN9</accession>
<dbReference type="RefSeq" id="WP_059463096.1">
    <property type="nucleotide sequence ID" value="NZ_CP013422.1"/>
</dbReference>
<evidence type="ECO:0000313" key="2">
    <source>
        <dbReference type="EMBL" id="AOJ78454.1"/>
    </source>
</evidence>
<keyword evidence="1" id="KW-0812">Transmembrane</keyword>
<proteinExistence type="predicted"/>
<protein>
    <submittedName>
        <fullName evidence="2">General secretion pathway protein GspC</fullName>
    </submittedName>
</protein>
<dbReference type="EMBL" id="CP013422">
    <property type="protein sequence ID" value="AOJ78454.1"/>
    <property type="molecule type" value="Genomic_DNA"/>
</dbReference>
<reference evidence="2 3" key="1">
    <citation type="submission" date="2015-12" db="EMBL/GenBank/DDBJ databases">
        <title>Diversity of Burkholderia near neighbor genomes.</title>
        <authorList>
            <person name="Sahl J."/>
            <person name="Wagner D."/>
            <person name="Keim P."/>
        </authorList>
    </citation>
    <scope>NUCLEOTIDE SEQUENCE [LARGE SCALE GENOMIC DNA]</scope>
    <source>
        <strain evidence="2 3">MSMB0783</strain>
    </source>
</reference>
<evidence type="ECO:0000313" key="3">
    <source>
        <dbReference type="Proteomes" id="UP000243680"/>
    </source>
</evidence>
<dbReference type="AlphaFoldDB" id="A0A1B4LMN9"/>
<evidence type="ECO:0000256" key="1">
    <source>
        <dbReference type="SAM" id="Phobius"/>
    </source>
</evidence>
<name>A0A1B4LMN9_9BURK</name>
<gene>
    <name evidence="2" type="ORF">WJ35_26055</name>
</gene>
<sequence length="147" mass="14727">MKPLTLLHTVASRADPVAVVATLAAAAALVAVSLYAVRVLGTTAAPVAAPMLPAPPDVTAGARLFGAPPDDGRDAVRVLGVIAFDARRAAAIVGVGGDAARVVSRGAPIGATATLADVRARSIVVERNGLRREITLPAAGHADAFVR</sequence>
<dbReference type="Proteomes" id="UP000243680">
    <property type="component" value="Chromosome 2"/>
</dbReference>